<dbReference type="InParanoid" id="A0A2N3NJJ3"/>
<comment type="caution">
    <text evidence="2">The sequence shown here is derived from an EMBL/GenBank/DDBJ whole genome shotgun (WGS) entry which is preliminary data.</text>
</comment>
<dbReference type="EMBL" id="NLAX01000003">
    <property type="protein sequence ID" value="PKS12603.1"/>
    <property type="molecule type" value="Genomic_DNA"/>
</dbReference>
<dbReference type="VEuPathDB" id="FungiDB:jhhlp_000811"/>
<keyword evidence="1" id="KW-0732">Signal</keyword>
<evidence type="ECO:0000313" key="3">
    <source>
        <dbReference type="Proteomes" id="UP000233524"/>
    </source>
</evidence>
<accession>A0A2N3NJJ3</accession>
<protein>
    <recommendedName>
        <fullName evidence="4">Fungal calcium binding protein domain-containing protein</fullName>
    </recommendedName>
</protein>
<dbReference type="STRING" id="41688.A0A2N3NJJ3"/>
<feature type="chain" id="PRO_5014988575" description="Fungal calcium binding protein domain-containing protein" evidence="1">
    <location>
        <begin position="21"/>
        <end position="175"/>
    </location>
</feature>
<evidence type="ECO:0000313" key="2">
    <source>
        <dbReference type="EMBL" id="PKS12603.1"/>
    </source>
</evidence>
<feature type="signal peptide" evidence="1">
    <location>
        <begin position="1"/>
        <end position="20"/>
    </location>
</feature>
<evidence type="ECO:0000256" key="1">
    <source>
        <dbReference type="SAM" id="SignalP"/>
    </source>
</evidence>
<organism evidence="2 3">
    <name type="scientific">Lomentospora prolificans</name>
    <dbReference type="NCBI Taxonomy" id="41688"/>
    <lineage>
        <taxon>Eukaryota</taxon>
        <taxon>Fungi</taxon>
        <taxon>Dikarya</taxon>
        <taxon>Ascomycota</taxon>
        <taxon>Pezizomycotina</taxon>
        <taxon>Sordariomycetes</taxon>
        <taxon>Hypocreomycetidae</taxon>
        <taxon>Microascales</taxon>
        <taxon>Microascaceae</taxon>
        <taxon>Lomentospora</taxon>
    </lineage>
</organism>
<reference evidence="2 3" key="1">
    <citation type="journal article" date="2017" name="G3 (Bethesda)">
        <title>First Draft Genome Sequence of the Pathogenic Fungus Lomentospora prolificans (Formerly Scedosporium prolificans).</title>
        <authorList>
            <person name="Luo R."/>
            <person name="Zimin A."/>
            <person name="Workman R."/>
            <person name="Fan Y."/>
            <person name="Pertea G."/>
            <person name="Grossman N."/>
            <person name="Wear M.P."/>
            <person name="Jia B."/>
            <person name="Miller H."/>
            <person name="Casadevall A."/>
            <person name="Timp W."/>
            <person name="Zhang S.X."/>
            <person name="Salzberg S.L."/>
        </authorList>
    </citation>
    <scope>NUCLEOTIDE SEQUENCE [LARGE SCALE GENOMIC DNA]</scope>
    <source>
        <strain evidence="2 3">JHH-5317</strain>
    </source>
</reference>
<evidence type="ECO:0008006" key="4">
    <source>
        <dbReference type="Google" id="ProtNLM"/>
    </source>
</evidence>
<keyword evidence="3" id="KW-1185">Reference proteome</keyword>
<gene>
    <name evidence="2" type="ORF">jhhlp_000811</name>
</gene>
<proteinExistence type="predicted"/>
<dbReference type="OrthoDB" id="412874at2759"/>
<sequence>MMRYYISLLSLLFAAGDSLAATFASCSSSQIAALETAIEHATNKSYAVIDHFEANFKWRLLGTGAFSQERCDRTLNAFRHMAVIATIGGTYGDVKICSIFIGTIIHEADSLQSCAGYYRHRLRRGALPVDRQVGPGTSGFYCGLSAPLRFLLVRSSRAPLSCHARFAVDVQYFGP</sequence>
<name>A0A2N3NJJ3_9PEZI</name>
<dbReference type="Proteomes" id="UP000233524">
    <property type="component" value="Unassembled WGS sequence"/>
</dbReference>
<dbReference type="AlphaFoldDB" id="A0A2N3NJJ3"/>